<dbReference type="AlphaFoldDB" id="A0A8H2J9C3"/>
<dbReference type="InterPro" id="IPR000835">
    <property type="entry name" value="HTH_MarR-typ"/>
</dbReference>
<dbReference type="InterPro" id="IPR036388">
    <property type="entry name" value="WH-like_DNA-bd_sf"/>
</dbReference>
<organism evidence="2">
    <name type="scientific">Mycolicibacterium mucogenicum DSM 44124</name>
    <dbReference type="NCBI Taxonomy" id="1226753"/>
    <lineage>
        <taxon>Bacteria</taxon>
        <taxon>Bacillati</taxon>
        <taxon>Actinomycetota</taxon>
        <taxon>Actinomycetes</taxon>
        <taxon>Mycobacteriales</taxon>
        <taxon>Mycobacteriaceae</taxon>
        <taxon>Mycolicibacterium</taxon>
    </lineage>
</organism>
<dbReference type="SUPFAM" id="SSF52540">
    <property type="entry name" value="P-loop containing nucleoside triphosphate hydrolases"/>
    <property type="match status" value="1"/>
</dbReference>
<evidence type="ECO:0000259" key="1">
    <source>
        <dbReference type="Pfam" id="PF12802"/>
    </source>
</evidence>
<gene>
    <name evidence="2" type="ORF">C1S78_04310</name>
</gene>
<dbReference type="SUPFAM" id="SSF46785">
    <property type="entry name" value="Winged helix' DNA-binding domain"/>
    <property type="match status" value="1"/>
</dbReference>
<dbReference type="InterPro" id="IPR027417">
    <property type="entry name" value="P-loop_NTPase"/>
</dbReference>
<sequence length="362" mass="39655">MMTHPAFSPGTVDPDELDARTVGRGPLLKRLTDRIVSSAQDGSRPHTLLIAPRGAGKTHTLRVAIHRALKHRKAAKATLLLPLPEDALAIGSYPDLLVELLRTQGPDTYERAQELRGDALELEREILDLAAGRMVLVAIENADRIFDAIGEAGQGSFRAWVETSTAVLVFATAPALFPAVSSRTHPWYGSFIIEELPDLADADVAELLRLRARARELASYVETSEGRAKIDEVAQIIGWSPRSWQIIAETVDRTALESVTPAADAVLEQLTPHYQQLLWQLPAGEQRLIVELARADGARTVTDLAAAVGISNQSASAALGRLTTGGWVHAAKADSGDRRATWYDLSDPLLRNYLHYRERRQH</sequence>
<proteinExistence type="predicted"/>
<dbReference type="Pfam" id="PF12802">
    <property type="entry name" value="MarR_2"/>
    <property type="match status" value="1"/>
</dbReference>
<reference evidence="2" key="1">
    <citation type="submission" date="2018-01" db="EMBL/GenBank/DDBJ databases">
        <title>Comparative genomics of Mycobacterium mucogenicum and Mycobacterium neoaurum clade members emphasizing tRNA and non-coding RNA.</title>
        <authorList>
            <person name="Behra P.R.K."/>
            <person name="Pettersson B.M.F."/>
            <person name="Das S."/>
            <person name="Dasgupta S."/>
            <person name="Kirsebom L.A."/>
        </authorList>
    </citation>
    <scope>NUCLEOTIDE SEQUENCE</scope>
    <source>
        <strain evidence="2">DSM 44124</strain>
    </source>
</reference>
<dbReference type="InterPro" id="IPR036390">
    <property type="entry name" value="WH_DNA-bd_sf"/>
</dbReference>
<dbReference type="Gene3D" id="1.10.10.10">
    <property type="entry name" value="Winged helix-like DNA-binding domain superfamily/Winged helix DNA-binding domain"/>
    <property type="match status" value="1"/>
</dbReference>
<accession>A0A8H2J9C3</accession>
<evidence type="ECO:0000313" key="2">
    <source>
        <dbReference type="EMBL" id="TLH51684.1"/>
    </source>
</evidence>
<dbReference type="EMBL" id="POTL01000001">
    <property type="protein sequence ID" value="TLH51684.1"/>
    <property type="molecule type" value="Genomic_DNA"/>
</dbReference>
<dbReference type="GO" id="GO:0003700">
    <property type="term" value="F:DNA-binding transcription factor activity"/>
    <property type="evidence" value="ECO:0007669"/>
    <property type="project" value="InterPro"/>
</dbReference>
<feature type="domain" description="HTH marR-type" evidence="1">
    <location>
        <begin position="287"/>
        <end position="340"/>
    </location>
</feature>
<name>A0A8H2J9C3_MYCMU</name>
<protein>
    <submittedName>
        <fullName evidence="2">MarR family transcriptional regulator</fullName>
    </submittedName>
</protein>
<comment type="caution">
    <text evidence="2">The sequence shown here is derived from an EMBL/GenBank/DDBJ whole genome shotgun (WGS) entry which is preliminary data.</text>
</comment>